<proteinExistence type="predicted"/>
<dbReference type="SUPFAM" id="SSF56281">
    <property type="entry name" value="Metallo-hydrolase/oxidoreductase"/>
    <property type="match status" value="1"/>
</dbReference>
<feature type="domain" description="Metallo-beta-lactamase" evidence="3">
    <location>
        <begin position="71"/>
        <end position="268"/>
    </location>
</feature>
<feature type="transmembrane region" description="Helical" evidence="2">
    <location>
        <begin position="6"/>
        <end position="25"/>
    </location>
</feature>
<evidence type="ECO:0000313" key="4">
    <source>
        <dbReference type="EMBL" id="SFF68614.1"/>
    </source>
</evidence>
<protein>
    <submittedName>
        <fullName evidence="4">L-ascorbate metabolism protein UlaG, beta-lactamase superfamily</fullName>
    </submittedName>
</protein>
<feature type="region of interest" description="Disordered" evidence="1">
    <location>
        <begin position="300"/>
        <end position="337"/>
    </location>
</feature>
<sequence length="337" mass="38243">MLKMPFFALLILVALPILLITAMWLRMRRRFPKGTPENPKRLLRPRKWRDDEVTVGWVGHSTVMINLYGVRILTDPVLGPRVGVQVGPWQIGPKRHVAPALRLEDLDRIDLILLSHAHMDHFDLPTLRKLAGSRTRVITAGGTSKLLRHMPFGEVTELQGEKSVTLSDLGMRVQAVPVRHWGNRFPWNTGYGYTGYLIEKNGVRLFFPGDTAYTPEFVKLRKRGKIDLAFMPIGAYSPDSFQRNHCTPEQAWKMFLDTGARWLMPIHYDTFVLSQEPVKEPLTRLLAAAGEEKHRIATRKQGDVFRFGRADEKSPRQGAGHDSPAHSIPENPVPTEG</sequence>
<keyword evidence="5" id="KW-1185">Reference proteome</keyword>
<evidence type="ECO:0000259" key="3">
    <source>
        <dbReference type="Pfam" id="PF12706"/>
    </source>
</evidence>
<dbReference type="STRING" id="201973.SAMN04488025_102192"/>
<gene>
    <name evidence="4" type="ORF">SAMN04488025_102192</name>
</gene>
<dbReference type="GO" id="GO:0005737">
    <property type="term" value="C:cytoplasm"/>
    <property type="evidence" value="ECO:0007669"/>
    <property type="project" value="TreeGrafter"/>
</dbReference>
<keyword evidence="2" id="KW-1133">Transmembrane helix</keyword>
<dbReference type="PANTHER" id="PTHR15032">
    <property type="entry name" value="N-ACYL-PHOSPHATIDYLETHANOLAMINE-HYDROLYZING PHOSPHOLIPASE D"/>
    <property type="match status" value="1"/>
</dbReference>
<feature type="compositionally biased region" description="Basic and acidic residues" evidence="1">
    <location>
        <begin position="300"/>
        <end position="315"/>
    </location>
</feature>
<evidence type="ECO:0000256" key="1">
    <source>
        <dbReference type="SAM" id="MobiDB-lite"/>
    </source>
</evidence>
<dbReference type="RefSeq" id="WP_245751971.1">
    <property type="nucleotide sequence ID" value="NZ_FOOK01000002.1"/>
</dbReference>
<evidence type="ECO:0000313" key="5">
    <source>
        <dbReference type="Proteomes" id="UP000198661"/>
    </source>
</evidence>
<evidence type="ECO:0000256" key="2">
    <source>
        <dbReference type="SAM" id="Phobius"/>
    </source>
</evidence>
<dbReference type="InterPro" id="IPR036866">
    <property type="entry name" value="RibonucZ/Hydroxyglut_hydro"/>
</dbReference>
<dbReference type="EMBL" id="FOOK01000002">
    <property type="protein sequence ID" value="SFF68614.1"/>
    <property type="molecule type" value="Genomic_DNA"/>
</dbReference>
<dbReference type="AlphaFoldDB" id="A0A1I2KNQ1"/>
<dbReference type="InterPro" id="IPR001279">
    <property type="entry name" value="Metallo-B-lactamas"/>
</dbReference>
<dbReference type="Proteomes" id="UP000198661">
    <property type="component" value="Unassembled WGS sequence"/>
</dbReference>
<keyword evidence="2" id="KW-0472">Membrane</keyword>
<name>A0A1I2KNQ1_9BACL</name>
<organism evidence="4 5">
    <name type="scientific">Planifilum fulgidum</name>
    <dbReference type="NCBI Taxonomy" id="201973"/>
    <lineage>
        <taxon>Bacteria</taxon>
        <taxon>Bacillati</taxon>
        <taxon>Bacillota</taxon>
        <taxon>Bacilli</taxon>
        <taxon>Bacillales</taxon>
        <taxon>Thermoactinomycetaceae</taxon>
        <taxon>Planifilum</taxon>
    </lineage>
</organism>
<dbReference type="Pfam" id="PF12706">
    <property type="entry name" value="Lactamase_B_2"/>
    <property type="match status" value="1"/>
</dbReference>
<dbReference type="Gene3D" id="3.60.15.10">
    <property type="entry name" value="Ribonuclease Z/Hydroxyacylglutathione hydrolase-like"/>
    <property type="match status" value="1"/>
</dbReference>
<accession>A0A1I2KNQ1</accession>
<dbReference type="PANTHER" id="PTHR15032:SF36">
    <property type="entry name" value="METALLO-BETA-LACTAMASE DOMAIN-CONTAINING PROTEIN"/>
    <property type="match status" value="1"/>
</dbReference>
<keyword evidence="2" id="KW-0812">Transmembrane</keyword>
<reference evidence="4 5" key="1">
    <citation type="submission" date="2016-10" db="EMBL/GenBank/DDBJ databases">
        <authorList>
            <person name="de Groot N.N."/>
        </authorList>
    </citation>
    <scope>NUCLEOTIDE SEQUENCE [LARGE SCALE GENOMIC DNA]</scope>
    <source>
        <strain evidence="4 5">DSM 44945</strain>
    </source>
</reference>